<evidence type="ECO:0000256" key="6">
    <source>
        <dbReference type="ARBA" id="ARBA00022927"/>
    </source>
</evidence>
<keyword evidence="9" id="KW-0282">Flagellum</keyword>
<feature type="domain" description="Flagellar assembly protein FliH/Type III secretion system HrpE" evidence="8">
    <location>
        <begin position="98"/>
        <end position="213"/>
    </location>
</feature>
<dbReference type="PANTHER" id="PTHR34982">
    <property type="entry name" value="YOP PROTEINS TRANSLOCATION PROTEIN L"/>
    <property type="match status" value="1"/>
</dbReference>
<keyword evidence="5" id="KW-1005">Bacterial flagellum biogenesis</keyword>
<comment type="similarity">
    <text evidence="2">Belongs to the FliH family.</text>
</comment>
<evidence type="ECO:0000313" key="9">
    <source>
        <dbReference type="EMBL" id="PPK62490.1"/>
    </source>
</evidence>
<dbReference type="GO" id="GO:0005829">
    <property type="term" value="C:cytosol"/>
    <property type="evidence" value="ECO:0007669"/>
    <property type="project" value="TreeGrafter"/>
</dbReference>
<dbReference type="EMBL" id="PTIW01000003">
    <property type="protein sequence ID" value="PPK62490.1"/>
    <property type="molecule type" value="Genomic_DNA"/>
</dbReference>
<dbReference type="Proteomes" id="UP000239861">
    <property type="component" value="Unassembled WGS sequence"/>
</dbReference>
<organism evidence="9 10">
    <name type="scientific">Malaciobacter marinus</name>
    <dbReference type="NCBI Taxonomy" id="505249"/>
    <lineage>
        <taxon>Bacteria</taxon>
        <taxon>Pseudomonadati</taxon>
        <taxon>Campylobacterota</taxon>
        <taxon>Epsilonproteobacteria</taxon>
        <taxon>Campylobacterales</taxon>
        <taxon>Arcobacteraceae</taxon>
        <taxon>Malaciobacter</taxon>
    </lineage>
</organism>
<dbReference type="InterPro" id="IPR018035">
    <property type="entry name" value="Flagellar_FliH/T3SS_HrpE"/>
</dbReference>
<evidence type="ECO:0000256" key="4">
    <source>
        <dbReference type="ARBA" id="ARBA00022448"/>
    </source>
</evidence>
<evidence type="ECO:0000256" key="1">
    <source>
        <dbReference type="ARBA" id="ARBA00003041"/>
    </source>
</evidence>
<dbReference type="GO" id="GO:0015031">
    <property type="term" value="P:protein transport"/>
    <property type="evidence" value="ECO:0007669"/>
    <property type="project" value="UniProtKB-KW"/>
</dbReference>
<keyword evidence="9" id="KW-0966">Cell projection</keyword>
<evidence type="ECO:0000256" key="7">
    <source>
        <dbReference type="ARBA" id="ARBA00023225"/>
    </source>
</evidence>
<comment type="caution">
    <text evidence="9">The sequence shown here is derived from an EMBL/GenBank/DDBJ whole genome shotgun (WGS) entry which is preliminary data.</text>
</comment>
<comment type="function">
    <text evidence="1">Needed for flagellar regrowth and assembly.</text>
</comment>
<proteinExistence type="inferred from homology"/>
<keyword evidence="9" id="KW-0969">Cilium</keyword>
<keyword evidence="4" id="KW-0813">Transport</keyword>
<evidence type="ECO:0000256" key="2">
    <source>
        <dbReference type="ARBA" id="ARBA00006602"/>
    </source>
</evidence>
<evidence type="ECO:0000256" key="3">
    <source>
        <dbReference type="ARBA" id="ARBA00016507"/>
    </source>
</evidence>
<dbReference type="RefSeq" id="WP_079576882.1">
    <property type="nucleotide sequence ID" value="NZ_FUYO01000001.1"/>
</dbReference>
<evidence type="ECO:0000259" key="8">
    <source>
        <dbReference type="Pfam" id="PF02108"/>
    </source>
</evidence>
<name>A0AB37A0L5_9BACT</name>
<evidence type="ECO:0000313" key="10">
    <source>
        <dbReference type="Proteomes" id="UP000239861"/>
    </source>
</evidence>
<keyword evidence="7" id="KW-1006">Bacterial flagellum protein export</keyword>
<keyword evidence="6" id="KW-0653">Protein transport</keyword>
<gene>
    <name evidence="9" type="ORF">B0F89_10382</name>
</gene>
<accession>A0AB37A0L5</accession>
<sequence>MANNNVYSTAKVISSEDNVQDYKLGTFLHNNTLDTSAQKEQMQNIATLSEREIPLSVDPLVEEMKNISAQIANLNLKVDTIEQGGVSSRDVDRQVVEAIKDLKHYATFFEQATFQMESKLLKTSVALAQKIISIEVGENSTKIAKETISHLLSKIKTASRVKIHLNPRDYEILRHELKLESFIELTDDINVAPGGVVIASDLGNFDGNIEAKVASMLETLDTVI</sequence>
<dbReference type="GO" id="GO:0044781">
    <property type="term" value="P:bacterial-type flagellum organization"/>
    <property type="evidence" value="ECO:0007669"/>
    <property type="project" value="UniProtKB-KW"/>
</dbReference>
<dbReference type="AlphaFoldDB" id="A0AB37A0L5"/>
<reference evidence="9 10" key="1">
    <citation type="submission" date="2018-02" db="EMBL/GenBank/DDBJ databases">
        <title>Subsurface microbial communities from deep shales in Ohio and West Virginia, USA.</title>
        <authorList>
            <person name="Wrighton K."/>
        </authorList>
    </citation>
    <scope>NUCLEOTIDE SEQUENCE [LARGE SCALE GENOMIC DNA]</scope>
    <source>
        <strain evidence="9 10">MARC-MIP3H16</strain>
    </source>
</reference>
<dbReference type="PANTHER" id="PTHR34982:SF1">
    <property type="entry name" value="FLAGELLAR ASSEMBLY PROTEIN FLIH"/>
    <property type="match status" value="1"/>
</dbReference>
<evidence type="ECO:0000256" key="5">
    <source>
        <dbReference type="ARBA" id="ARBA00022795"/>
    </source>
</evidence>
<protein>
    <recommendedName>
        <fullName evidence="3">Flagellar assembly protein FliH</fullName>
    </recommendedName>
</protein>
<dbReference type="InterPro" id="IPR051472">
    <property type="entry name" value="T3SS_Stator/FliH"/>
</dbReference>
<dbReference type="Pfam" id="PF02108">
    <property type="entry name" value="FliH"/>
    <property type="match status" value="1"/>
</dbReference>